<keyword evidence="1" id="KW-0732">Signal</keyword>
<dbReference type="OrthoDB" id="705799at2"/>
<reference evidence="2 3" key="1">
    <citation type="submission" date="2021-01" db="EMBL/GenBank/DDBJ databases">
        <title>FDA dAtabase for Regulatory Grade micrObial Sequences (FDA-ARGOS): Supporting development and validation of Infectious Disease Dx tests.</title>
        <authorList>
            <person name="Sproer C."/>
            <person name="Gronow S."/>
            <person name="Severitt S."/>
            <person name="Schroder I."/>
            <person name="Tallon L."/>
            <person name="Sadzewicz L."/>
            <person name="Zhao X."/>
            <person name="Boylan J."/>
            <person name="Ott S."/>
            <person name="Bowen H."/>
            <person name="Vavikolanu K."/>
            <person name="Mehta A."/>
            <person name="Aluvathingal J."/>
            <person name="Nadendla S."/>
            <person name="Lowell S."/>
            <person name="Myers T."/>
            <person name="Yan Y."/>
            <person name="Sichtig H."/>
        </authorList>
    </citation>
    <scope>NUCLEOTIDE SEQUENCE [LARGE SCALE GENOMIC DNA]</scope>
    <source>
        <strain evidence="2 3">FDAARGOS_1131</strain>
    </source>
</reference>
<proteinExistence type="predicted"/>
<feature type="signal peptide" evidence="1">
    <location>
        <begin position="1"/>
        <end position="19"/>
    </location>
</feature>
<feature type="chain" id="PRO_5040220578" description="Lipoprotein" evidence="1">
    <location>
        <begin position="20"/>
        <end position="209"/>
    </location>
</feature>
<dbReference type="AlphaFoldDB" id="A0A9Q7E908"/>
<dbReference type="GeneID" id="93527170"/>
<name>A0A9Q7E908_MYROD</name>
<evidence type="ECO:0000256" key="1">
    <source>
        <dbReference type="SAM" id="SignalP"/>
    </source>
</evidence>
<dbReference type="EMBL" id="CP068108">
    <property type="protein sequence ID" value="QQU01276.1"/>
    <property type="molecule type" value="Genomic_DNA"/>
</dbReference>
<dbReference type="RefSeq" id="WP_002991710.1">
    <property type="nucleotide sequence ID" value="NZ_CP068108.1"/>
</dbReference>
<dbReference type="PROSITE" id="PS51257">
    <property type="entry name" value="PROKAR_LIPOPROTEIN"/>
    <property type="match status" value="1"/>
</dbReference>
<evidence type="ECO:0000313" key="3">
    <source>
        <dbReference type="Proteomes" id="UP000596202"/>
    </source>
</evidence>
<evidence type="ECO:0000313" key="2">
    <source>
        <dbReference type="EMBL" id="QQU01276.1"/>
    </source>
</evidence>
<dbReference type="Proteomes" id="UP000596202">
    <property type="component" value="Chromosome"/>
</dbReference>
<accession>A0A9Q7E908</accession>
<organism evidence="2 3">
    <name type="scientific">Myroides odoratus</name>
    <name type="common">Flavobacterium odoratum</name>
    <dbReference type="NCBI Taxonomy" id="256"/>
    <lineage>
        <taxon>Bacteria</taxon>
        <taxon>Pseudomonadati</taxon>
        <taxon>Bacteroidota</taxon>
        <taxon>Flavobacteriia</taxon>
        <taxon>Flavobacteriales</taxon>
        <taxon>Flavobacteriaceae</taxon>
        <taxon>Myroides</taxon>
    </lineage>
</organism>
<gene>
    <name evidence="2" type="ORF">I6I88_05860</name>
</gene>
<protein>
    <recommendedName>
        <fullName evidence="4">Lipoprotein</fullName>
    </recommendedName>
</protein>
<sequence>MRKSVLLMGSIFAWLAVSCGSDSSTIHLQGENNATTLQTAVETAFPSDKVVSELSLYTPALDTRLQFIAVDYWEGEEEFHQVYALKEGLQEKTETLASQNIKRLPQITHKSKDLVFTLKDVDYAKMNENFLKGVTLVMEEYPENTDETYNNFILHRYTFKADKENKIRESLTLHAKKVGESVRQHKRSTTTNYYEFTFVVLENGELEWR</sequence>
<evidence type="ECO:0008006" key="4">
    <source>
        <dbReference type="Google" id="ProtNLM"/>
    </source>
</evidence>